<sequence length="1414" mass="166162">MIFNTLKSEKLEEILKNFFNYVEINLKDINPKLSNKVKKSKFKFNNERNLFNESIEIGKLYDIEFIYDEKSTSIFKDIAILFPDENGYYYSGSKKLYSPFVIFDKYLTKEDEEETVEENEETVKINEDKKINTEIDFDNSLIIPGYFLAIFSTFLRIVNAKRKKNKDENDLLGNSINKLIKTTGVWLYKYDVKIKKKIKSIYVKIPVFFEPYDLNYIEKYTNPRKVVYPNEKVNEKLRLPNKTHIGIVDMLETPESKKIGLTLSLIDSENLKYDFKNFKFKRDNENILSFATKQIPFILHSDGARILMGSKNLKQAVKVKDAEKPLISTGNEKDFIGVNALTIYGLFKGFNFEDGIVVSESFAKKMETTLIEESKYIIKDTIPLDKNPKIESNKWIYNAGEKKLVIEWEKKEGDWVYFNDIIATVKNNKEIRYEGKYPAQIKNIPKTPVYPYKNYQNNILIEIRIQYSVKKELNIGDKLMGRHGNKGTVSKIIPDNEMPKVFFNNEYKSAEIILSPLGVVSRMNLGQLYEVHASMAQKHSDFKKYENGIDPLKTAYEDKDEILESLKKIGADEYGRFKVEYEKYTWYLTAGYQYIVRLDHCVKDKIHFSAIAKEGILSYQPLKGKSRNGGQKFGEMEFWSMYSYNNEKLVTLFSEKNLNNKYNKGNNIYSKYPESYFKKLINGFDIDYKINKNLKSEFFCTKNKNKELLEFLNIYQKNEVENYYQYLVLKKIINKLTKKDIQKYILLLLKEQIKKELKKELKNKVKFELDKIMKKIDEPLKEFVVDNFKTNEHIIKILKNNISNEDTLNNLESILNKNYEEKIFKNIEKEKAILTNKLKKYLFVKNGYLKKLVIARRLHYSGRTVITPQPLTYIKEFDLKMDIDTVLLPIEFGIEFIDIQNKNILKAKKGDNKKRIEIAKELNKKVLEEEKYVLLNRQPSLFRHSIQSFKARFWNNYTIGLPINVCEGFNADFDGDTMAVYYPTEQEINEIEKMLPSKNPLKISEGELSYSIDQDMIYGLFLLTNKSKSSIKKDYVKKIRKLLENKEYKKIKEMINKEILNEALKKATEENLTLSIFEIDNNTESMKKIRNSKCRGNDEQYIQLNQKIKDISDDKGFVHGINKEIYFNPEKGIAKRARRTLMDKKLHVADAGYFTRVLVEFLGTIKTKKEIDDFIEYEIDLNELKEGKYGKEKFLYRYIKYNNKKILLTPNELEKLPNKFILLSPKVIEINNNYFVSSKYCGKDISTLNDFTNDYIGITAGQVLGERGTQLSMETFHSGSKSLPMATVKTIIFKEAFKKDTYFDFLKSLDNNEEIKEKMGINKDKDKDKFSLLEKINPNSIYFELLYNFAQYLKKEKNIDSIKKYLSNIDIRGPLTCMSFESGLNVLEKIELNKEYIETQPRIKYAFFRSDENE</sequence>
<dbReference type="GO" id="GO:0000428">
    <property type="term" value="C:DNA-directed RNA polymerase complex"/>
    <property type="evidence" value="ECO:0007669"/>
    <property type="project" value="UniProtKB-KW"/>
</dbReference>
<dbReference type="KEGG" id="ocy:OSSY52_19020"/>
<evidence type="ECO:0000256" key="2">
    <source>
        <dbReference type="ARBA" id="ARBA00022478"/>
    </source>
</evidence>
<dbReference type="EC" id="2.7.7.6" evidence="1"/>
<gene>
    <name evidence="7" type="ORF">OSSY52_19020</name>
</gene>
<dbReference type="Gene3D" id="3.90.1100.10">
    <property type="match status" value="1"/>
</dbReference>
<dbReference type="Gene3D" id="2.40.270.10">
    <property type="entry name" value="DNA-directed RNA polymerase, subunit 2, domain 6"/>
    <property type="match status" value="1"/>
</dbReference>
<dbReference type="SUPFAM" id="SSF64484">
    <property type="entry name" value="beta and beta-prime subunits of DNA dependent RNA-polymerase"/>
    <property type="match status" value="2"/>
</dbReference>
<keyword evidence="2" id="KW-0240">DNA-directed RNA polymerase</keyword>
<organism evidence="7 8">
    <name type="scientific">Tepiditoga spiralis</name>
    <dbReference type="NCBI Taxonomy" id="2108365"/>
    <lineage>
        <taxon>Bacteria</taxon>
        <taxon>Thermotogati</taxon>
        <taxon>Thermotogota</taxon>
        <taxon>Thermotogae</taxon>
        <taxon>Petrotogales</taxon>
        <taxon>Petrotogaceae</taxon>
        <taxon>Tepiditoga</taxon>
    </lineage>
</organism>
<dbReference type="Proteomes" id="UP000516361">
    <property type="component" value="Chromosome"/>
</dbReference>
<feature type="domain" description="RNA polymerase N-terminal" evidence="6">
    <location>
        <begin position="765"/>
        <end position="1024"/>
    </location>
</feature>
<evidence type="ECO:0000256" key="3">
    <source>
        <dbReference type="ARBA" id="ARBA00022679"/>
    </source>
</evidence>
<proteinExistence type="predicted"/>
<keyword evidence="8" id="KW-1185">Reference proteome</keyword>
<name>A0A7G1G5S1_9BACT</name>
<evidence type="ECO:0000256" key="5">
    <source>
        <dbReference type="ARBA" id="ARBA00023163"/>
    </source>
</evidence>
<reference evidence="7 8" key="1">
    <citation type="submission" date="2018-06" db="EMBL/GenBank/DDBJ databases">
        <title>Genome sequencing of Oceanotoga sp. sy52.</title>
        <authorList>
            <person name="Mori K."/>
        </authorList>
    </citation>
    <scope>NUCLEOTIDE SEQUENCE [LARGE SCALE GENOMIC DNA]</scope>
    <source>
        <strain evidence="8">sy52</strain>
    </source>
</reference>
<dbReference type="InterPro" id="IPR006592">
    <property type="entry name" value="RNA_pol_N"/>
</dbReference>
<evidence type="ECO:0000256" key="1">
    <source>
        <dbReference type="ARBA" id="ARBA00012418"/>
    </source>
</evidence>
<dbReference type="InterPro" id="IPR007120">
    <property type="entry name" value="DNA-dir_RNAP_su2_dom"/>
</dbReference>
<dbReference type="Gene3D" id="2.40.40.20">
    <property type="match status" value="1"/>
</dbReference>
<evidence type="ECO:0000256" key="4">
    <source>
        <dbReference type="ARBA" id="ARBA00022695"/>
    </source>
</evidence>
<dbReference type="EMBL" id="AP018712">
    <property type="protein sequence ID" value="BBE31761.1"/>
    <property type="molecule type" value="Genomic_DNA"/>
</dbReference>
<dbReference type="RefSeq" id="WP_190614518.1">
    <property type="nucleotide sequence ID" value="NZ_AP018712.1"/>
</dbReference>
<dbReference type="InterPro" id="IPR000722">
    <property type="entry name" value="RNA_pol_asu"/>
</dbReference>
<dbReference type="GO" id="GO:0032549">
    <property type="term" value="F:ribonucleoside binding"/>
    <property type="evidence" value="ECO:0007669"/>
    <property type="project" value="InterPro"/>
</dbReference>
<dbReference type="InterPro" id="IPR037033">
    <property type="entry name" value="DNA-dir_RNAP_su2_hyb_sf"/>
</dbReference>
<dbReference type="InterPro" id="IPR015712">
    <property type="entry name" value="DNA-dir_RNA_pol_su2"/>
</dbReference>
<dbReference type="SMART" id="SM00663">
    <property type="entry name" value="RPOLA_N"/>
    <property type="match status" value="1"/>
</dbReference>
<keyword evidence="3" id="KW-0808">Transferase</keyword>
<evidence type="ECO:0000313" key="7">
    <source>
        <dbReference type="EMBL" id="BBE31761.1"/>
    </source>
</evidence>
<dbReference type="InParanoid" id="A0A7G1G5S1"/>
<keyword evidence="5" id="KW-0804">Transcription</keyword>
<keyword evidence="4" id="KW-0548">Nucleotidyltransferase</keyword>
<dbReference type="Pfam" id="PF00623">
    <property type="entry name" value="RNA_pol_Rpb1_2"/>
    <property type="match status" value="1"/>
</dbReference>
<dbReference type="GO" id="GO:0003677">
    <property type="term" value="F:DNA binding"/>
    <property type="evidence" value="ECO:0007669"/>
    <property type="project" value="InterPro"/>
</dbReference>
<dbReference type="GO" id="GO:0006351">
    <property type="term" value="P:DNA-templated transcription"/>
    <property type="evidence" value="ECO:0007669"/>
    <property type="project" value="InterPro"/>
</dbReference>
<evidence type="ECO:0000313" key="8">
    <source>
        <dbReference type="Proteomes" id="UP000516361"/>
    </source>
</evidence>
<evidence type="ECO:0000259" key="6">
    <source>
        <dbReference type="SMART" id="SM00663"/>
    </source>
</evidence>
<dbReference type="InterPro" id="IPR007081">
    <property type="entry name" value="RNA_pol_Rpb1_5"/>
</dbReference>
<accession>A0A7G1G5S1</accession>
<dbReference type="PANTHER" id="PTHR20856">
    <property type="entry name" value="DNA-DIRECTED RNA POLYMERASE I SUBUNIT 2"/>
    <property type="match status" value="1"/>
</dbReference>
<dbReference type="GO" id="GO:0003899">
    <property type="term" value="F:DNA-directed RNA polymerase activity"/>
    <property type="evidence" value="ECO:0007669"/>
    <property type="project" value="UniProtKB-EC"/>
</dbReference>
<dbReference type="Pfam" id="PF00562">
    <property type="entry name" value="RNA_pol_Rpb2_6"/>
    <property type="match status" value="1"/>
</dbReference>
<dbReference type="Pfam" id="PF04998">
    <property type="entry name" value="RNA_pol_Rpb1_5"/>
    <property type="match status" value="1"/>
</dbReference>
<protein>
    <recommendedName>
        <fullName evidence="1">DNA-directed RNA polymerase</fullName>
        <ecNumber evidence="1">2.7.7.6</ecNumber>
    </recommendedName>
</protein>